<evidence type="ECO:0000313" key="2">
    <source>
        <dbReference type="Proteomes" id="UP000295701"/>
    </source>
</evidence>
<proteinExistence type="predicted"/>
<dbReference type="Pfam" id="PF12224">
    <property type="entry name" value="Amidoligase_2"/>
    <property type="match status" value="1"/>
</dbReference>
<organism evidence="1 2">
    <name type="scientific">Palleronia sediminis</name>
    <dbReference type="NCBI Taxonomy" id="2547833"/>
    <lineage>
        <taxon>Bacteria</taxon>
        <taxon>Pseudomonadati</taxon>
        <taxon>Pseudomonadota</taxon>
        <taxon>Alphaproteobacteria</taxon>
        <taxon>Rhodobacterales</taxon>
        <taxon>Roseobacteraceae</taxon>
        <taxon>Palleronia</taxon>
    </lineage>
</organism>
<dbReference type="OrthoDB" id="5597599at2"/>
<gene>
    <name evidence="1" type="ORF">E2L08_10190</name>
</gene>
<protein>
    <recommendedName>
        <fullName evidence="3">Amidoligase enzyme</fullName>
    </recommendedName>
</protein>
<evidence type="ECO:0008006" key="3">
    <source>
        <dbReference type="Google" id="ProtNLM"/>
    </source>
</evidence>
<reference evidence="1 2" key="1">
    <citation type="submission" date="2019-03" db="EMBL/GenBank/DDBJ databases">
        <title>Primorskyibacter sp. SS33 isolated from sediments.</title>
        <authorList>
            <person name="Xunke S."/>
        </authorList>
    </citation>
    <scope>NUCLEOTIDE SEQUENCE [LARGE SCALE GENOMIC DNA]</scope>
    <source>
        <strain evidence="1 2">SS33</strain>
    </source>
</reference>
<dbReference type="AlphaFoldDB" id="A0A4R6A923"/>
<keyword evidence="2" id="KW-1185">Reference proteome</keyword>
<sequence length="388" mass="43029">MCANAPLPIGCPVSTWARGRGWRGGCARRPNWTRRASPRTARAFCCPTIWTPPEASGCRCPAFRKRWCNMAVLLDDLPRTATRDGTLRRVGIEVECGGVTEARLAEIAAERLGGRVRQTADYVYAVEGSALGDIEVLLDTALRDVVEGRVARLGLDLGRAVIPVEFVTEPIPPAQIPEVDRFCAELARQGAFGTQDGIALGFGVHLNVALPGEAVADILPVLTAFALCEDWLRDRMQLDGSRRLLPFVDPYPARLLDMLCDPAAVQWTVDDLAEAYFKASPTRNHGLDALPILKHLFPERTVAAVPAMAEKSSRPAWHYRLPDCRIDDPDWSIGREWRRWVWVEELAADTGCVDRLKALWREYRAGPLPVARWLSLSSPVLDARRPLP</sequence>
<dbReference type="Proteomes" id="UP000295701">
    <property type="component" value="Unassembled WGS sequence"/>
</dbReference>
<evidence type="ECO:0000313" key="1">
    <source>
        <dbReference type="EMBL" id="TDL79385.1"/>
    </source>
</evidence>
<name>A0A4R6A923_9RHOB</name>
<accession>A0A4R6A923</accession>
<dbReference type="InterPro" id="IPR022025">
    <property type="entry name" value="Amidoligase_2"/>
</dbReference>
<comment type="caution">
    <text evidence="1">The sequence shown here is derived from an EMBL/GenBank/DDBJ whole genome shotgun (WGS) entry which is preliminary data.</text>
</comment>
<dbReference type="EMBL" id="SNAA01000010">
    <property type="protein sequence ID" value="TDL79385.1"/>
    <property type="molecule type" value="Genomic_DNA"/>
</dbReference>